<evidence type="ECO:0008006" key="6">
    <source>
        <dbReference type="Google" id="ProtNLM"/>
    </source>
</evidence>
<evidence type="ECO:0000256" key="2">
    <source>
        <dbReference type="SAM" id="Phobius"/>
    </source>
</evidence>
<dbReference type="Proteomes" id="UP001295684">
    <property type="component" value="Unassembled WGS sequence"/>
</dbReference>
<feature type="transmembrane region" description="Helical" evidence="2">
    <location>
        <begin position="761"/>
        <end position="784"/>
    </location>
</feature>
<name>A0AAD1XT49_EUPCR</name>
<dbReference type="EMBL" id="CAMPGE010020358">
    <property type="protein sequence ID" value="CAI2378611.1"/>
    <property type="molecule type" value="Genomic_DNA"/>
</dbReference>
<keyword evidence="2" id="KW-0812">Transmembrane</keyword>
<feature type="transmembrane region" description="Helical" evidence="2">
    <location>
        <begin position="1100"/>
        <end position="1125"/>
    </location>
</feature>
<evidence type="ECO:0000313" key="5">
    <source>
        <dbReference type="Proteomes" id="UP001295684"/>
    </source>
</evidence>
<feature type="transmembrane region" description="Helical" evidence="2">
    <location>
        <begin position="653"/>
        <end position="672"/>
    </location>
</feature>
<keyword evidence="2" id="KW-1133">Transmembrane helix</keyword>
<feature type="compositionally biased region" description="Low complexity" evidence="1">
    <location>
        <begin position="845"/>
        <end position="854"/>
    </location>
</feature>
<keyword evidence="2" id="KW-0472">Membrane</keyword>
<protein>
    <recommendedName>
        <fullName evidence="6">TRP C-terminal domain-containing protein</fullName>
    </recommendedName>
</protein>
<feature type="transmembrane region" description="Helical" evidence="2">
    <location>
        <begin position="918"/>
        <end position="936"/>
    </location>
</feature>
<feature type="region of interest" description="Disordered" evidence="1">
    <location>
        <begin position="1145"/>
        <end position="1177"/>
    </location>
</feature>
<keyword evidence="3" id="KW-0732">Signal</keyword>
<proteinExistence type="predicted"/>
<feature type="signal peptide" evidence="3">
    <location>
        <begin position="1"/>
        <end position="27"/>
    </location>
</feature>
<organism evidence="4 5">
    <name type="scientific">Euplotes crassus</name>
    <dbReference type="NCBI Taxonomy" id="5936"/>
    <lineage>
        <taxon>Eukaryota</taxon>
        <taxon>Sar</taxon>
        <taxon>Alveolata</taxon>
        <taxon>Ciliophora</taxon>
        <taxon>Intramacronucleata</taxon>
        <taxon>Spirotrichea</taxon>
        <taxon>Hypotrichia</taxon>
        <taxon>Euplotida</taxon>
        <taxon>Euplotidae</taxon>
        <taxon>Moneuplotes</taxon>
    </lineage>
</organism>
<evidence type="ECO:0000313" key="4">
    <source>
        <dbReference type="EMBL" id="CAI2378611.1"/>
    </source>
</evidence>
<reference evidence="4" key="1">
    <citation type="submission" date="2023-07" db="EMBL/GenBank/DDBJ databases">
        <authorList>
            <consortium name="AG Swart"/>
            <person name="Singh M."/>
            <person name="Singh A."/>
            <person name="Seah K."/>
            <person name="Emmerich C."/>
        </authorList>
    </citation>
    <scope>NUCLEOTIDE SEQUENCE</scope>
    <source>
        <strain evidence="4">DP1</strain>
    </source>
</reference>
<feature type="compositionally biased region" description="Polar residues" evidence="1">
    <location>
        <begin position="822"/>
        <end position="838"/>
    </location>
</feature>
<gene>
    <name evidence="4" type="ORF">ECRASSUSDP1_LOCUS20009</name>
</gene>
<keyword evidence="5" id="KW-1185">Reference proteome</keyword>
<feature type="transmembrane region" description="Helical" evidence="2">
    <location>
        <begin position="1034"/>
        <end position="1051"/>
    </location>
</feature>
<evidence type="ECO:0000256" key="3">
    <source>
        <dbReference type="SAM" id="SignalP"/>
    </source>
</evidence>
<evidence type="ECO:0000256" key="1">
    <source>
        <dbReference type="SAM" id="MobiDB-lite"/>
    </source>
</evidence>
<accession>A0AAD1XT49</accession>
<feature type="transmembrane region" description="Helical" evidence="2">
    <location>
        <begin position="893"/>
        <end position="912"/>
    </location>
</feature>
<feature type="region of interest" description="Disordered" evidence="1">
    <location>
        <begin position="795"/>
        <end position="868"/>
    </location>
</feature>
<feature type="compositionally biased region" description="Basic and acidic residues" evidence="1">
    <location>
        <begin position="811"/>
        <end position="820"/>
    </location>
</feature>
<feature type="transmembrane region" description="Helical" evidence="2">
    <location>
        <begin position="1063"/>
        <end position="1080"/>
    </location>
</feature>
<sequence length="1388" mass="158864">MKTLKKICTWIWPAVVVIVILCAQASGEGDVQSGDEEKDGDYRSAYFVEDGLGGEGRVCDFVQVERFGDKFFCLIKQTSNLGEKVVICEYTSTSDTFKNCHEISPNLPPNSQLLSLVPTSMAVVSSTSKSLLLFSKQSTIPSSSMILYTYTLGNPEDSESLFQRVEEELPIDDGDDGPYFMNDKNIYFLSNFHTSGSSLVKIDKDTKSQSRIEFLPDRCRIKKFIAFDPENPYSLVISESNQDVEIIEISNRDSSYSIKDSPYSPFLTYHTLFTCPEISTCKLGDEITWVSYKDPTKSQPPTTIFLMLQYDHRNSTSPSLLFTSYVYFITLKITTDSSCTNDCLSKNKLVADCGNVLRTSTNAEVRDSRMDINGHMVYGVYFDVEYDKYVMFQYDISAAEFLEKMFEIENKYSIVHVYGGNIFTFGQYDSSCGIARVNVDEISKHQDFEEVSTNEQRKFTNLIPELSCSSIPDTLNQKLRNLDTIYEKSSPTPENINEDIDLSLEDKRELGIVSSEEADLELYCLGSYTCSFDDVNKSYPLNISQHQTSHGNYCMSFCYDRCELDIRYKLIPLRDNLPHGEAQLTEIAKIDEKTGKLNITNENLTLRLRSFVGRIEASIVGASACGLFHSTVVINETQLYENYEADIDYVDTYYILQGIILVLGILIALLAWKPLTSVFIVINQQQLIVLLMLIDIHIHPEVRNYIVRTNIALLDFEFAGYRLSHFFGLKSSLQPHEENKQVILRYFGYSSPSMLYTNKNLFLFVMMVILIQFIFYVLHLLLRFCQSIQLRKRKGERSQLNADNNNKKQKNRNDIDEDNFKSLAQNSEQSQNMESIASTIRRGRPITPSSNDIPPTSPTPSNPSSLSKASLLSFRKSNWKYTRLHLKVLQKSSYRILIEAYTGLLLTSWIDIRSNRGGWTHAVAYVVFGALCCMLIKDLACNSRARPVCTRGRKKREERARSEEGTGRLCDCRSRECECGEKEEIEDEDEEQKVLLEQNEGVVVRRMYQPMMLLRKFIFVMFIMELPASKLTVLWSLFVVQIFFCAVFLMIKTFKMLRFEWNVQFSSEVFFTFIILFFLTHSKAKDWKLDSENQTPKFMIIGFLIFNLAFIIVLQSLNIISLLWVRVKQLKTRLGIGRLNETVLEGSPETASNGGRTEDKYLRTQDSTGEMIRDPTSYFPHRDRLFKQSNEDSESNNPNQLDQSSSIEQTVSINEGRGENPMGPDRFETEGNLLAEVESKGCKTIDLHLKDASLLYDPQIKGKEGFKGKEMTDIQKKIMATDKTQFEENSNEEDKEDRHGQSLFIQENEESLEMQNMTQKAALTDREPINQHNSSIEHRLSSIQDTTQNTKIIPDDTSEPLSLSNVILCRSSQPPGYYLNKIQQRPNK</sequence>
<comment type="caution">
    <text evidence="4">The sequence shown here is derived from an EMBL/GenBank/DDBJ whole genome shotgun (WGS) entry which is preliminary data.</text>
</comment>
<feature type="chain" id="PRO_5041915762" description="TRP C-terminal domain-containing protein" evidence="3">
    <location>
        <begin position="28"/>
        <end position="1388"/>
    </location>
</feature>